<dbReference type="SUPFAM" id="SSF56672">
    <property type="entry name" value="DNA/RNA polymerases"/>
    <property type="match status" value="1"/>
</dbReference>
<keyword evidence="6" id="KW-1185">Reference proteome</keyword>
<keyword evidence="1" id="KW-0378">Hydrolase</keyword>
<sequence length="431" mass="49016">MAAENFVQPAIPRFDGHYDHWSMLMENFLRSKEYWTVVESGLADPAADVVLSDAQKAEHEALKLKDLKAKNYLFQAIDRYGHYQSECRTNLNRDGGRQSNFAEKEEDSEITLLMAYQALNQTEEDTKQNIWYLDTAASNHMSGNKSVFSFLDESYQDSVKFGNNSRVSIMGKGQVTIQTTRNVTHKISDVFYVPDLKTNLLSVGQLQEKGDVVFEKNFWSWDEIVTSVKIPTNFDGENEEEVPTAVSGNSQNDVDDVPNSNLAPIMEAETETPTNSRAQRIRKRPAWMSDYECGDGGKMLFVCLYVDDLIYTGNDGVMFENFKRSMMLEFDMSDLGRLHYFLGIEVVQSADGIFISQKKYVQEILDRFQMSNCNSVTTPSDVGLKLTKDQDNKKIDSTLFKQIVGSLMYLTATRPDIMHAVSVISRYMENP</sequence>
<protein>
    <submittedName>
        <fullName evidence="5">Uncharacterized protein</fullName>
    </submittedName>
</protein>
<organism evidence="5 6">
    <name type="scientific">Hevea brasiliensis</name>
    <name type="common">Para rubber tree</name>
    <name type="synonym">Siphonia brasiliensis</name>
    <dbReference type="NCBI Taxonomy" id="3981"/>
    <lineage>
        <taxon>Eukaryota</taxon>
        <taxon>Viridiplantae</taxon>
        <taxon>Streptophyta</taxon>
        <taxon>Embryophyta</taxon>
        <taxon>Tracheophyta</taxon>
        <taxon>Spermatophyta</taxon>
        <taxon>Magnoliopsida</taxon>
        <taxon>eudicotyledons</taxon>
        <taxon>Gunneridae</taxon>
        <taxon>Pentapetalae</taxon>
        <taxon>rosids</taxon>
        <taxon>fabids</taxon>
        <taxon>Malpighiales</taxon>
        <taxon>Euphorbiaceae</taxon>
        <taxon>Crotonoideae</taxon>
        <taxon>Micrandreae</taxon>
        <taxon>Hevea</taxon>
    </lineage>
</organism>
<dbReference type="Pfam" id="PF07727">
    <property type="entry name" value="RVT_2"/>
    <property type="match status" value="1"/>
</dbReference>
<dbReference type="PANTHER" id="PTHR11439:SF517">
    <property type="entry name" value="CYSTEINE-RICH RLK (RECEPTOR-LIKE PROTEIN KINASE) 8"/>
    <property type="match status" value="1"/>
</dbReference>
<dbReference type="PANTHER" id="PTHR11439">
    <property type="entry name" value="GAG-POL-RELATED RETROTRANSPOSON"/>
    <property type="match status" value="1"/>
</dbReference>
<feature type="region of interest" description="Disordered" evidence="2">
    <location>
        <begin position="235"/>
        <end position="258"/>
    </location>
</feature>
<gene>
    <name evidence="5" type="ORF">GH714_029230</name>
</gene>
<feature type="compositionally biased region" description="Polar residues" evidence="2">
    <location>
        <begin position="246"/>
        <end position="258"/>
    </location>
</feature>
<comment type="caution">
    <text evidence="5">The sequence shown here is derived from an EMBL/GenBank/DDBJ whole genome shotgun (WGS) entry which is preliminary data.</text>
</comment>
<dbReference type="Proteomes" id="UP000467840">
    <property type="component" value="Chromosome 1"/>
</dbReference>
<evidence type="ECO:0000259" key="3">
    <source>
        <dbReference type="Pfam" id="PF07727"/>
    </source>
</evidence>
<evidence type="ECO:0000313" key="6">
    <source>
        <dbReference type="Proteomes" id="UP000467840"/>
    </source>
</evidence>
<keyword evidence="1" id="KW-0645">Protease</keyword>
<evidence type="ECO:0000259" key="4">
    <source>
        <dbReference type="Pfam" id="PF22936"/>
    </source>
</evidence>
<dbReference type="InterPro" id="IPR013103">
    <property type="entry name" value="RVT_2"/>
</dbReference>
<keyword evidence="1" id="KW-0064">Aspartyl protease</keyword>
<dbReference type="EMBL" id="JAAGAX010000011">
    <property type="protein sequence ID" value="KAF2298936.1"/>
    <property type="molecule type" value="Genomic_DNA"/>
</dbReference>
<evidence type="ECO:0000256" key="1">
    <source>
        <dbReference type="ARBA" id="ARBA00022750"/>
    </source>
</evidence>
<dbReference type="GO" id="GO:0004190">
    <property type="term" value="F:aspartic-type endopeptidase activity"/>
    <property type="evidence" value="ECO:0007669"/>
    <property type="project" value="UniProtKB-KW"/>
</dbReference>
<dbReference type="InterPro" id="IPR043502">
    <property type="entry name" value="DNA/RNA_pol_sf"/>
</dbReference>
<feature type="domain" description="Reverse transcriptase Ty1/copia-type" evidence="3">
    <location>
        <begin position="288"/>
        <end position="379"/>
    </location>
</feature>
<feature type="domain" description="Retrovirus-related Pol polyprotein from transposon TNT 1-94-like beta-barrel" evidence="4">
    <location>
        <begin position="131"/>
        <end position="210"/>
    </location>
</feature>
<proteinExistence type="predicted"/>
<dbReference type="InterPro" id="IPR054722">
    <property type="entry name" value="PolX-like_BBD"/>
</dbReference>
<accession>A0A6A6LFY0</accession>
<reference evidence="5 6" key="1">
    <citation type="journal article" date="2020" name="Mol. Plant">
        <title>The Chromosome-Based Rubber Tree Genome Provides New Insights into Spurge Genome Evolution and Rubber Biosynthesis.</title>
        <authorList>
            <person name="Liu J."/>
            <person name="Shi C."/>
            <person name="Shi C.C."/>
            <person name="Li W."/>
            <person name="Zhang Q.J."/>
            <person name="Zhang Y."/>
            <person name="Li K."/>
            <person name="Lu H.F."/>
            <person name="Shi C."/>
            <person name="Zhu S.T."/>
            <person name="Xiao Z.Y."/>
            <person name="Nan H."/>
            <person name="Yue Y."/>
            <person name="Zhu X.G."/>
            <person name="Wu Y."/>
            <person name="Hong X.N."/>
            <person name="Fan G.Y."/>
            <person name="Tong Y."/>
            <person name="Zhang D."/>
            <person name="Mao C.L."/>
            <person name="Liu Y.L."/>
            <person name="Hao S.J."/>
            <person name="Liu W.Q."/>
            <person name="Lv M.Q."/>
            <person name="Zhang H.B."/>
            <person name="Liu Y."/>
            <person name="Hu-Tang G.R."/>
            <person name="Wang J.P."/>
            <person name="Wang J.H."/>
            <person name="Sun Y.H."/>
            <person name="Ni S.B."/>
            <person name="Chen W.B."/>
            <person name="Zhang X.C."/>
            <person name="Jiao Y.N."/>
            <person name="Eichler E.E."/>
            <person name="Li G.H."/>
            <person name="Liu X."/>
            <person name="Gao L.Z."/>
        </authorList>
    </citation>
    <scope>NUCLEOTIDE SEQUENCE [LARGE SCALE GENOMIC DNA]</scope>
    <source>
        <strain evidence="6">cv. GT1</strain>
        <tissue evidence="5">Leaf</tissue>
    </source>
</reference>
<evidence type="ECO:0000256" key="2">
    <source>
        <dbReference type="SAM" id="MobiDB-lite"/>
    </source>
</evidence>
<name>A0A6A6LFY0_HEVBR</name>
<dbReference type="AlphaFoldDB" id="A0A6A6LFY0"/>
<evidence type="ECO:0000313" key="5">
    <source>
        <dbReference type="EMBL" id="KAF2298936.1"/>
    </source>
</evidence>
<dbReference type="Pfam" id="PF22936">
    <property type="entry name" value="Pol_BBD"/>
    <property type="match status" value="1"/>
</dbReference>